<evidence type="ECO:0000256" key="5">
    <source>
        <dbReference type="ARBA" id="ARBA00023136"/>
    </source>
</evidence>
<evidence type="ECO:0000256" key="3">
    <source>
        <dbReference type="ARBA" id="ARBA00022452"/>
    </source>
</evidence>
<evidence type="ECO:0000259" key="10">
    <source>
        <dbReference type="Pfam" id="PF14905"/>
    </source>
</evidence>
<evidence type="ECO:0000256" key="8">
    <source>
        <dbReference type="SAM" id="SignalP"/>
    </source>
</evidence>
<evidence type="ECO:0000256" key="4">
    <source>
        <dbReference type="ARBA" id="ARBA00022692"/>
    </source>
</evidence>
<dbReference type="InterPro" id="IPR037066">
    <property type="entry name" value="Plug_dom_sf"/>
</dbReference>
<dbReference type="Pfam" id="PF07715">
    <property type="entry name" value="Plug"/>
    <property type="match status" value="1"/>
</dbReference>
<dbReference type="InterPro" id="IPR041700">
    <property type="entry name" value="OMP_b-brl_3"/>
</dbReference>
<evidence type="ECO:0000313" key="12">
    <source>
        <dbReference type="Proteomes" id="UP000003586"/>
    </source>
</evidence>
<dbReference type="EMBL" id="CP007035">
    <property type="protein sequence ID" value="AHF15488.1"/>
    <property type="molecule type" value="Genomic_DNA"/>
</dbReference>
<dbReference type="Pfam" id="PF14905">
    <property type="entry name" value="OMP_b-brl_3"/>
    <property type="match status" value="1"/>
</dbReference>
<proteinExistence type="inferred from homology"/>
<dbReference type="GO" id="GO:0009279">
    <property type="term" value="C:cell outer membrane"/>
    <property type="evidence" value="ECO:0007669"/>
    <property type="project" value="UniProtKB-SubCell"/>
</dbReference>
<keyword evidence="12" id="KW-1185">Reference proteome</keyword>
<comment type="subcellular location">
    <subcellularLocation>
        <location evidence="1 7">Cell outer membrane</location>
        <topology evidence="1 7">Multi-pass membrane protein</topology>
    </subcellularLocation>
</comment>
<dbReference type="NCBIfam" id="TIGR04056">
    <property type="entry name" value="OMP_RagA_SusC"/>
    <property type="match status" value="1"/>
</dbReference>
<evidence type="ECO:0000256" key="6">
    <source>
        <dbReference type="ARBA" id="ARBA00023237"/>
    </source>
</evidence>
<feature type="domain" description="Outer membrane protein beta-barrel" evidence="10">
    <location>
        <begin position="697"/>
        <end position="789"/>
    </location>
</feature>
<dbReference type="SUPFAM" id="SSF56935">
    <property type="entry name" value="Porins"/>
    <property type="match status" value="1"/>
</dbReference>
<evidence type="ECO:0000256" key="2">
    <source>
        <dbReference type="ARBA" id="ARBA00022448"/>
    </source>
</evidence>
<gene>
    <name evidence="11" type="ORF">NIASO_10660</name>
</gene>
<keyword evidence="6 7" id="KW-0998">Cell outer membrane</keyword>
<dbReference type="KEGG" id="nso:NIASO_10660"/>
<keyword evidence="2 7" id="KW-0813">Transport</keyword>
<evidence type="ECO:0000256" key="1">
    <source>
        <dbReference type="ARBA" id="ARBA00004571"/>
    </source>
</evidence>
<dbReference type="SUPFAM" id="SSF49464">
    <property type="entry name" value="Carboxypeptidase regulatory domain-like"/>
    <property type="match status" value="1"/>
</dbReference>
<organism evidence="11 12">
    <name type="scientific">Niabella soli DSM 19437</name>
    <dbReference type="NCBI Taxonomy" id="929713"/>
    <lineage>
        <taxon>Bacteria</taxon>
        <taxon>Pseudomonadati</taxon>
        <taxon>Bacteroidota</taxon>
        <taxon>Chitinophagia</taxon>
        <taxon>Chitinophagales</taxon>
        <taxon>Chitinophagaceae</taxon>
        <taxon>Niabella</taxon>
    </lineage>
</organism>
<dbReference type="InterPro" id="IPR036942">
    <property type="entry name" value="Beta-barrel_TonB_sf"/>
</dbReference>
<dbReference type="Proteomes" id="UP000003586">
    <property type="component" value="Chromosome"/>
</dbReference>
<evidence type="ECO:0000313" key="11">
    <source>
        <dbReference type="EMBL" id="AHF15488.1"/>
    </source>
</evidence>
<feature type="chain" id="PRO_5004789054" evidence="8">
    <location>
        <begin position="21"/>
        <end position="1047"/>
    </location>
</feature>
<dbReference type="InterPro" id="IPR039426">
    <property type="entry name" value="TonB-dep_rcpt-like"/>
</dbReference>
<reference evidence="11 12" key="1">
    <citation type="submission" date="2013-12" db="EMBL/GenBank/DDBJ databases">
        <authorList>
            <consortium name="DOE Joint Genome Institute"/>
            <person name="Eisen J."/>
            <person name="Huntemann M."/>
            <person name="Han J."/>
            <person name="Chen A."/>
            <person name="Kyrpides N."/>
            <person name="Mavromatis K."/>
            <person name="Markowitz V."/>
            <person name="Palaniappan K."/>
            <person name="Ivanova N."/>
            <person name="Schaumberg A."/>
            <person name="Pati A."/>
            <person name="Liolios K."/>
            <person name="Nordberg H.P."/>
            <person name="Cantor M.N."/>
            <person name="Hua S.X."/>
            <person name="Woyke T."/>
        </authorList>
    </citation>
    <scope>NUCLEOTIDE SEQUENCE [LARGE SCALE GENOMIC DNA]</scope>
    <source>
        <strain evidence="12">DSM 19437</strain>
    </source>
</reference>
<dbReference type="AlphaFoldDB" id="W0F0X7"/>
<dbReference type="Gene3D" id="2.40.170.20">
    <property type="entry name" value="TonB-dependent receptor, beta-barrel domain"/>
    <property type="match status" value="1"/>
</dbReference>
<comment type="similarity">
    <text evidence="7">Belongs to the TonB-dependent receptor family.</text>
</comment>
<dbReference type="OrthoDB" id="609136at2"/>
<dbReference type="eggNOG" id="COG4771">
    <property type="taxonomic scope" value="Bacteria"/>
</dbReference>
<keyword evidence="4 7" id="KW-0812">Transmembrane</keyword>
<feature type="signal peptide" evidence="8">
    <location>
        <begin position="1"/>
        <end position="20"/>
    </location>
</feature>
<dbReference type="RefSeq" id="WP_008585434.1">
    <property type="nucleotide sequence ID" value="NZ_CP007035.1"/>
</dbReference>
<dbReference type="HOGENOM" id="CLU_004317_2_1_10"/>
<keyword evidence="5 7" id="KW-0472">Membrane</keyword>
<evidence type="ECO:0000259" key="9">
    <source>
        <dbReference type="Pfam" id="PF07715"/>
    </source>
</evidence>
<accession>W0F0X7</accession>
<evidence type="ECO:0000256" key="7">
    <source>
        <dbReference type="PROSITE-ProRule" id="PRU01360"/>
    </source>
</evidence>
<dbReference type="Gene3D" id="2.170.130.10">
    <property type="entry name" value="TonB-dependent receptor, plug domain"/>
    <property type="match status" value="1"/>
</dbReference>
<dbReference type="Gene3D" id="2.60.40.1120">
    <property type="entry name" value="Carboxypeptidase-like, regulatory domain"/>
    <property type="match status" value="1"/>
</dbReference>
<feature type="domain" description="TonB-dependent receptor plug" evidence="9">
    <location>
        <begin position="113"/>
        <end position="221"/>
    </location>
</feature>
<dbReference type="PROSITE" id="PS52016">
    <property type="entry name" value="TONB_DEPENDENT_REC_3"/>
    <property type="match status" value="1"/>
</dbReference>
<dbReference type="InterPro" id="IPR008969">
    <property type="entry name" value="CarboxyPept-like_regulatory"/>
</dbReference>
<dbReference type="InterPro" id="IPR012910">
    <property type="entry name" value="Plug_dom"/>
</dbReference>
<dbReference type="Pfam" id="PF13715">
    <property type="entry name" value="CarbopepD_reg_2"/>
    <property type="match status" value="1"/>
</dbReference>
<dbReference type="STRING" id="929713.NIASO_10660"/>
<dbReference type="InterPro" id="IPR023996">
    <property type="entry name" value="TonB-dep_OMP_SusC/RagA"/>
</dbReference>
<keyword evidence="11" id="KW-0675">Receptor</keyword>
<keyword evidence="3 7" id="KW-1134">Transmembrane beta strand</keyword>
<sequence>MRKIVLLFTMLMAFSIVAFSQTRTITGHVYDETGVAIPFASVTQKGTNIGVSADASGDFKINISGNAPLVISATGYTEQEVASNASTITVNLKAIGNTIEEVIVTAGGIKTKKKDVGTAATLVTGQNLVKGRAVNVAAGLQGKVAGLMINGTGSGVNPNFRIILRGQRSLTGNNQALIVLDNVIVPNEVLGNLNPNDVEDVTVLNGAGAAALYGSQASNGAIIVTTKKGRNGQTAITLSHTTTAESVAYFPKFQKKFGAGGASYGYDEFGKVTWSYIENQSYGPAFDGSMRPLGAPLEDGSQDSALYSYNDSHSKFWQKGITNQEDVSLTTGDDKSTLYVSGQYANVTGTTPGDKYNRTAMRVNGTRKIGNKVLITYNTGYTQNRYDITTQTGSMYTNMLNMPQNVDVTRYKNWRTDPFANPIGYYNPWYLNPYFSADNYRNKSRNDYLTGNVELKFTPITGLDLVARQGIASRNYSFKYTQGEFLYSEYSKHTDASSKSDIPGTVSDGSGYLTELLSDIFAQYNKKFGDYSLHALGGLQVRQDETKTIGVGAQGLVIPGLFNVSNRIGTPDANEFNAKARQVGIYAEARIGYKNYLFLHGTGRQDRVSILAPGNNTFFYPSVDVSFVASDAIPLLKNSKVISYLKLRGGWAKVGQVNLRNGFYGAYQLLPTYYQAYGYPYGSSPGFTVGDVLVSNNLKPEITTGPEFGFDLNLFKDRFTSSVTYYHTKTDNQTISTKVSTASGFTNLLTNVGATESKGLEVTAHVTPIRNSDWSVTVGGNYTYLNNNVLALSTDLTRLSIATYGTDGPGSYAVPGRPFPVIMGYDYQRDPQGHVIVDGITGWPKKADTISYLGSAVYPNKLSLDASVTYKNFTLGVLFDYRGGAVMYNNMGPEMDWSGTGYRTAIYNRERFVFPNSVINTGTADNPVYVKNTNVTLKDGGGNAGFWTDGTNRDVTSNYITSADFWKLREISLAYDFPDSFLGSRKVIKGVRISAQARNLFVWLPKDNLYTDPEYSDAGNDSNGIGLTGIGQTPPSRFYGATVTFKF</sequence>
<dbReference type="eggNOG" id="COG1629">
    <property type="taxonomic scope" value="Bacteria"/>
</dbReference>
<protein>
    <submittedName>
        <fullName evidence="11">TonB-denpendent receptor</fullName>
    </submittedName>
</protein>
<keyword evidence="8" id="KW-0732">Signal</keyword>
<name>W0F0X7_9BACT</name>